<comment type="subcellular location">
    <subcellularLocation>
        <location evidence="1">Membrane</location>
        <topology evidence="1">Multi-pass membrane protein</topology>
    </subcellularLocation>
</comment>
<dbReference type="KEGG" id="sazo:D1868_04945"/>
<proteinExistence type="predicted"/>
<name>A0A650CP06_9CREN</name>
<dbReference type="RefSeq" id="WP_156006118.1">
    <property type="nucleotide sequence ID" value="NZ_CP045483.1"/>
</dbReference>
<reference evidence="9 10" key="1">
    <citation type="submission" date="2019-10" db="EMBL/GenBank/DDBJ databases">
        <title>Genome Sequences from Six Type Strain Members of the Archaeal Family Sulfolobaceae: Acidianus ambivalens, Acidianus infernus, Metallosphaera prunae, Stygiolobus azoricus, Sulfolobus metallicus, and Sulfurisphaera ohwakuensis.</title>
        <authorList>
            <person name="Counts J.A."/>
            <person name="Kelly R.M."/>
        </authorList>
    </citation>
    <scope>NUCLEOTIDE SEQUENCE [LARGE SCALE GENOMIC DNA]</scope>
    <source>
        <strain evidence="9 10">FC6</strain>
    </source>
</reference>
<evidence type="ECO:0000256" key="2">
    <source>
        <dbReference type="ARBA" id="ARBA00022676"/>
    </source>
</evidence>
<keyword evidence="4 7" id="KW-0812">Transmembrane</keyword>
<keyword evidence="3 9" id="KW-0808">Transferase</keyword>
<feature type="transmembrane region" description="Helical" evidence="7">
    <location>
        <begin position="439"/>
        <end position="457"/>
    </location>
</feature>
<dbReference type="GeneID" id="42798394"/>
<dbReference type="Gene3D" id="3.90.550.10">
    <property type="entry name" value="Spore Coat Polysaccharide Biosynthesis Protein SpsA, Chain A"/>
    <property type="match status" value="1"/>
</dbReference>
<keyword evidence="2" id="KW-0328">Glycosyltransferase</keyword>
<feature type="transmembrane region" description="Helical" evidence="7">
    <location>
        <begin position="415"/>
        <end position="433"/>
    </location>
</feature>
<evidence type="ECO:0000259" key="8">
    <source>
        <dbReference type="Pfam" id="PF00535"/>
    </source>
</evidence>
<evidence type="ECO:0000256" key="5">
    <source>
        <dbReference type="ARBA" id="ARBA00022989"/>
    </source>
</evidence>
<feature type="transmembrane region" description="Helical" evidence="7">
    <location>
        <begin position="302"/>
        <end position="322"/>
    </location>
</feature>
<dbReference type="OrthoDB" id="43988at2157"/>
<dbReference type="EMBL" id="CP045483">
    <property type="protein sequence ID" value="QGR19392.1"/>
    <property type="molecule type" value="Genomic_DNA"/>
</dbReference>
<feature type="transmembrane region" description="Helical" evidence="7">
    <location>
        <begin position="334"/>
        <end position="358"/>
    </location>
</feature>
<dbReference type="InterPro" id="IPR029044">
    <property type="entry name" value="Nucleotide-diphossugar_trans"/>
</dbReference>
<evidence type="ECO:0000256" key="3">
    <source>
        <dbReference type="ARBA" id="ARBA00022679"/>
    </source>
</evidence>
<dbReference type="PANTHER" id="PTHR43867">
    <property type="entry name" value="CELLULOSE SYNTHASE CATALYTIC SUBUNIT A [UDP-FORMING]"/>
    <property type="match status" value="1"/>
</dbReference>
<evidence type="ECO:0000256" key="6">
    <source>
        <dbReference type="ARBA" id="ARBA00023136"/>
    </source>
</evidence>
<protein>
    <submittedName>
        <fullName evidence="9">Glycosyltransferase</fullName>
    </submittedName>
</protein>
<sequence length="460" mass="52335">MLILVLQLLLFLYPSLFVLYQLILYYRSEKVLVLNPDLKETNLPFLSIIVPTKGESLDVIQGLIDNINELIWDKQKLEVIIVSDDDERYFSTLKSTLKIPKNLNVRLFRREKRLGFKSGALSYGFERARGDLILTIDVDSRLPRDALIKAYAKMIESNCDAVVFEWNGYTNTVYSNLAKGLVATTVLASRALFRGKESIGLRPFPVGSGTIFKREVLEKLHGWDYSLIQDDLEIGARMAHIGKRVCSSGVPIYIEVPDNLYGFYVQQTRWALGTGEVLRNRIKYILNSPYSLAQKMDMIFHLLQYTPIIITFILATLVAGLAPFKFGDILKTPLFLFWMMILILYAITLFTLALRLGLGFKNSLMAIGALSALTVAISPFITISFFKGILSKDKVYVVTPKGNVKVSVESKVRRIKIVIAIFGLMYFTASVLYFLHSYIITGLWLLYYSSGYLYTLFRMK</sequence>
<keyword evidence="10" id="KW-1185">Reference proteome</keyword>
<dbReference type="AlphaFoldDB" id="A0A650CP06"/>
<organism evidence="9 10">
    <name type="scientific">Stygiolobus azoricus</name>
    <dbReference type="NCBI Taxonomy" id="41675"/>
    <lineage>
        <taxon>Archaea</taxon>
        <taxon>Thermoproteota</taxon>
        <taxon>Thermoprotei</taxon>
        <taxon>Sulfolobales</taxon>
        <taxon>Sulfolobaceae</taxon>
        <taxon>Stygiolobus</taxon>
    </lineage>
</organism>
<dbReference type="SUPFAM" id="SSF53448">
    <property type="entry name" value="Nucleotide-diphospho-sugar transferases"/>
    <property type="match status" value="1"/>
</dbReference>
<dbReference type="GO" id="GO:0016020">
    <property type="term" value="C:membrane"/>
    <property type="evidence" value="ECO:0007669"/>
    <property type="project" value="UniProtKB-SubCell"/>
</dbReference>
<evidence type="ECO:0000313" key="9">
    <source>
        <dbReference type="EMBL" id="QGR19392.1"/>
    </source>
</evidence>
<keyword evidence="5 7" id="KW-1133">Transmembrane helix</keyword>
<dbReference type="CDD" id="cd06423">
    <property type="entry name" value="CESA_like"/>
    <property type="match status" value="1"/>
</dbReference>
<evidence type="ECO:0000313" key="10">
    <source>
        <dbReference type="Proteomes" id="UP000423396"/>
    </source>
</evidence>
<dbReference type="Proteomes" id="UP000423396">
    <property type="component" value="Chromosome"/>
</dbReference>
<dbReference type="InterPro" id="IPR050321">
    <property type="entry name" value="Glycosyltr_2/OpgH_subfam"/>
</dbReference>
<feature type="domain" description="Glycosyltransferase 2-like" evidence="8">
    <location>
        <begin position="47"/>
        <end position="220"/>
    </location>
</feature>
<dbReference type="GO" id="GO:0016757">
    <property type="term" value="F:glycosyltransferase activity"/>
    <property type="evidence" value="ECO:0007669"/>
    <property type="project" value="UniProtKB-KW"/>
</dbReference>
<gene>
    <name evidence="9" type="ORF">D1868_04945</name>
</gene>
<dbReference type="PANTHER" id="PTHR43867:SF2">
    <property type="entry name" value="CELLULOSE SYNTHASE CATALYTIC SUBUNIT A [UDP-FORMING]"/>
    <property type="match status" value="1"/>
</dbReference>
<keyword evidence="6 7" id="KW-0472">Membrane</keyword>
<dbReference type="Pfam" id="PF00535">
    <property type="entry name" value="Glycos_transf_2"/>
    <property type="match status" value="1"/>
</dbReference>
<evidence type="ECO:0000256" key="1">
    <source>
        <dbReference type="ARBA" id="ARBA00004141"/>
    </source>
</evidence>
<evidence type="ECO:0000256" key="7">
    <source>
        <dbReference type="SAM" id="Phobius"/>
    </source>
</evidence>
<evidence type="ECO:0000256" key="4">
    <source>
        <dbReference type="ARBA" id="ARBA00022692"/>
    </source>
</evidence>
<dbReference type="InterPro" id="IPR001173">
    <property type="entry name" value="Glyco_trans_2-like"/>
</dbReference>
<accession>A0A650CP06</accession>
<feature type="transmembrane region" description="Helical" evidence="7">
    <location>
        <begin position="364"/>
        <end position="386"/>
    </location>
</feature>